<dbReference type="InterPro" id="IPR047776">
    <property type="entry name" value="ABC_SBP_TrpX-like"/>
</dbReference>
<gene>
    <name evidence="1" type="primary">trpX</name>
    <name evidence="1" type="ORF">ACFQ5M_07085</name>
</gene>
<dbReference type="Pfam" id="PF04392">
    <property type="entry name" value="ABC_sub_bind"/>
    <property type="match status" value="1"/>
</dbReference>
<dbReference type="Proteomes" id="UP001597267">
    <property type="component" value="Unassembled WGS sequence"/>
</dbReference>
<accession>A0ABW4J670</accession>
<dbReference type="EMBL" id="JBHTOP010000022">
    <property type="protein sequence ID" value="MFD1671851.1"/>
    <property type="molecule type" value="Genomic_DNA"/>
</dbReference>
<dbReference type="Gene3D" id="3.40.50.2300">
    <property type="match status" value="2"/>
</dbReference>
<sequence>MKRLYGSIIVTLAFLIVAFFTYQPNNSNAQSKNTKKEMPTIGLLQSLSQPALDQITQGTIDQLAKRGYKDGKTAHITVLNAQGDQSNLKSMSEKLNSNNPDLTIGIATPAAQALANIQKTTPMIMGAISSPIQAGLVKNLKHPGHNITGVSNTNPTADQLKMIAEIMPDLKTLGVIYTAGNVTSQVAVKELEALAPKYGLTIKPYTITNTNDLDQVSQQMLKEVKAVYIPQDNNIASAMKTLVNNANIAKIPLFPPAGTMVEDGGLATVGINQYNLGVATGNMAADVLDGKSKPATTPVNVIGKGQLYLNMKEAKILGIQFPQKLIDEAKAKGEIIK</sequence>
<dbReference type="CDD" id="cd06325">
    <property type="entry name" value="PBP1_ABC_unchar_transporter"/>
    <property type="match status" value="1"/>
</dbReference>
<name>A0ABW4J670_9LACO</name>
<reference evidence="2" key="1">
    <citation type="journal article" date="2019" name="Int. J. Syst. Evol. Microbiol.">
        <title>The Global Catalogue of Microorganisms (GCM) 10K type strain sequencing project: providing services to taxonomists for standard genome sequencing and annotation.</title>
        <authorList>
            <consortium name="The Broad Institute Genomics Platform"/>
            <consortium name="The Broad Institute Genome Sequencing Center for Infectious Disease"/>
            <person name="Wu L."/>
            <person name="Ma J."/>
        </authorList>
    </citation>
    <scope>NUCLEOTIDE SEQUENCE [LARGE SCALE GENOMIC DNA]</scope>
    <source>
        <strain evidence="2">CCM 8896</strain>
    </source>
</reference>
<keyword evidence="2" id="KW-1185">Reference proteome</keyword>
<dbReference type="SUPFAM" id="SSF53822">
    <property type="entry name" value="Periplasmic binding protein-like I"/>
    <property type="match status" value="1"/>
</dbReference>
<dbReference type="PANTHER" id="PTHR35271:SF1">
    <property type="entry name" value="ABC TRANSPORTER, SUBSTRATE-BINDING LIPOPROTEIN"/>
    <property type="match status" value="1"/>
</dbReference>
<protein>
    <submittedName>
        <fullName evidence="1">Tryptophan ABC transporter substrate-binding protein</fullName>
    </submittedName>
</protein>
<dbReference type="PANTHER" id="PTHR35271">
    <property type="entry name" value="ABC TRANSPORTER, SUBSTRATE-BINDING LIPOPROTEIN-RELATED"/>
    <property type="match status" value="1"/>
</dbReference>
<evidence type="ECO:0000313" key="1">
    <source>
        <dbReference type="EMBL" id="MFD1671851.1"/>
    </source>
</evidence>
<organism evidence="1 2">
    <name type="scientific">Agrilactobacillus yilanensis</name>
    <dbReference type="NCBI Taxonomy" id="2485997"/>
    <lineage>
        <taxon>Bacteria</taxon>
        <taxon>Bacillati</taxon>
        <taxon>Bacillota</taxon>
        <taxon>Bacilli</taxon>
        <taxon>Lactobacillales</taxon>
        <taxon>Lactobacillaceae</taxon>
        <taxon>Agrilactobacillus</taxon>
    </lineage>
</organism>
<comment type="caution">
    <text evidence="1">The sequence shown here is derived from an EMBL/GenBank/DDBJ whole genome shotgun (WGS) entry which is preliminary data.</text>
</comment>
<proteinExistence type="predicted"/>
<dbReference type="NCBIfam" id="NF041285">
    <property type="entry name" value="ABC_SBP_TrpX"/>
    <property type="match status" value="1"/>
</dbReference>
<evidence type="ECO:0000313" key="2">
    <source>
        <dbReference type="Proteomes" id="UP001597267"/>
    </source>
</evidence>
<dbReference type="RefSeq" id="WP_125714463.1">
    <property type="nucleotide sequence ID" value="NZ_JBHTOP010000022.1"/>
</dbReference>
<dbReference type="InterPro" id="IPR007487">
    <property type="entry name" value="ABC_transpt-TYRBP-like"/>
</dbReference>
<dbReference type="InterPro" id="IPR028082">
    <property type="entry name" value="Peripla_BP_I"/>
</dbReference>